<feature type="compositionally biased region" description="Basic and acidic residues" evidence="1">
    <location>
        <begin position="252"/>
        <end position="266"/>
    </location>
</feature>
<feature type="region of interest" description="Disordered" evidence="1">
    <location>
        <begin position="244"/>
        <end position="266"/>
    </location>
</feature>
<gene>
    <name evidence="3" type="primary">LOC104231490</name>
</gene>
<organism evidence="2 3">
    <name type="scientific">Nicotiana sylvestris</name>
    <name type="common">Wood tobacco</name>
    <name type="synonym">South American tobacco</name>
    <dbReference type="NCBI Taxonomy" id="4096"/>
    <lineage>
        <taxon>Eukaryota</taxon>
        <taxon>Viridiplantae</taxon>
        <taxon>Streptophyta</taxon>
        <taxon>Embryophyta</taxon>
        <taxon>Tracheophyta</taxon>
        <taxon>Spermatophyta</taxon>
        <taxon>Magnoliopsida</taxon>
        <taxon>eudicotyledons</taxon>
        <taxon>Gunneridae</taxon>
        <taxon>Pentapetalae</taxon>
        <taxon>asterids</taxon>
        <taxon>lamiids</taxon>
        <taxon>Solanales</taxon>
        <taxon>Solanaceae</taxon>
        <taxon>Nicotianoideae</taxon>
        <taxon>Nicotianeae</taxon>
        <taxon>Nicotiana</taxon>
    </lineage>
</organism>
<evidence type="ECO:0000313" key="2">
    <source>
        <dbReference type="Proteomes" id="UP000189701"/>
    </source>
</evidence>
<dbReference type="RefSeq" id="XP_009782800.1">
    <property type="nucleotide sequence ID" value="XM_009784498.1"/>
</dbReference>
<reference evidence="3" key="2">
    <citation type="submission" date="2025-08" db="UniProtKB">
        <authorList>
            <consortium name="RefSeq"/>
        </authorList>
    </citation>
    <scope>IDENTIFICATION</scope>
    <source>
        <tissue evidence="3">Leaf</tissue>
    </source>
</reference>
<proteinExistence type="predicted"/>
<reference evidence="2" key="1">
    <citation type="journal article" date="2013" name="Genome Biol.">
        <title>Reference genomes and transcriptomes of Nicotiana sylvestris and Nicotiana tomentosiformis.</title>
        <authorList>
            <person name="Sierro N."/>
            <person name="Battey J.N."/>
            <person name="Ouadi S."/>
            <person name="Bovet L."/>
            <person name="Goepfert S."/>
            <person name="Bakaher N."/>
            <person name="Peitsch M.C."/>
            <person name="Ivanov N.V."/>
        </authorList>
    </citation>
    <scope>NUCLEOTIDE SEQUENCE [LARGE SCALE GENOMIC DNA]</scope>
</reference>
<feature type="compositionally biased region" description="Basic and acidic residues" evidence="1">
    <location>
        <begin position="85"/>
        <end position="96"/>
    </location>
</feature>
<dbReference type="Proteomes" id="UP000189701">
    <property type="component" value="Unplaced"/>
</dbReference>
<feature type="region of interest" description="Disordered" evidence="1">
    <location>
        <begin position="1"/>
        <end position="115"/>
    </location>
</feature>
<feature type="compositionally biased region" description="Acidic residues" evidence="1">
    <location>
        <begin position="56"/>
        <end position="69"/>
    </location>
</feature>
<feature type="region of interest" description="Disordered" evidence="1">
    <location>
        <begin position="340"/>
        <end position="361"/>
    </location>
</feature>
<evidence type="ECO:0000256" key="1">
    <source>
        <dbReference type="SAM" id="MobiDB-lite"/>
    </source>
</evidence>
<name>A0A1U7X8M0_NICSY</name>
<protein>
    <submittedName>
        <fullName evidence="3">Myb-like protein X</fullName>
    </submittedName>
</protein>
<evidence type="ECO:0000313" key="3">
    <source>
        <dbReference type="RefSeq" id="XP_009782800.1"/>
    </source>
</evidence>
<accession>A0A1U7X8M0</accession>
<sequence>MAKGRVSKTGGRGRDKSPSKRSSKRIKTSQEDELQKSIVAEMEAKPFQVVEGGNAGEEEKENENEEEIEKENKEETENVLGWNAREAETEKEKEEETEKEEEEETRKVRKEKTNVDEEESKEETIIYEREEEIDIDNEASFAIITGLNCRYSYTNSKLQKYLLDGEELWKLIAKGKRSVTVHPFLYPKKAAKMESYIQNLVILSNKEDMMIDNLSKELDGVTLLRHLDGDLKIEKGSFQTPQVGDSHVVGGYDDRTEKSIGGDSKMRGEVVDDDDGGIHFHDDNDRGKEKEQIKWRDNMQHQLNLMNDQLNSMQKRMDDLVQKLSKRHVVLPRAIKDTYTEEKKATKRRRKLERKKLHSSQ</sequence>
<dbReference type="AlphaFoldDB" id="A0A1U7X8M0"/>
<feature type="compositionally biased region" description="Basic residues" evidence="1">
    <location>
        <begin position="345"/>
        <end position="361"/>
    </location>
</feature>
<keyword evidence="2" id="KW-1185">Reference proteome</keyword>